<dbReference type="GO" id="GO:0005576">
    <property type="term" value="C:extracellular region"/>
    <property type="evidence" value="ECO:0007669"/>
    <property type="project" value="UniProtKB-SubCell"/>
</dbReference>
<protein>
    <submittedName>
        <fullName evidence="5">RCG35485</fullName>
    </submittedName>
</protein>
<evidence type="ECO:0000256" key="3">
    <source>
        <dbReference type="ARBA" id="ARBA00022729"/>
    </source>
</evidence>
<reference evidence="5" key="1">
    <citation type="journal article" date="2005" name="Genome Res.">
        <title>Gene and alternative splicing annotation with AIR.</title>
        <authorList>
            <person name="Florea L."/>
            <person name="Di Francesco V."/>
            <person name="Miller J."/>
            <person name="Turner R."/>
            <person name="Yao A."/>
            <person name="Harris M."/>
            <person name="Walenz B."/>
            <person name="Mobarry C."/>
            <person name="Merkulov G.V."/>
            <person name="Charlab R."/>
            <person name="Dew I."/>
            <person name="Deng Z."/>
            <person name="Istrail S."/>
            <person name="Li P."/>
            <person name="Sutton G."/>
        </authorList>
    </citation>
    <scope>NUCLEOTIDE SEQUENCE</scope>
    <source>
        <strain evidence="5">BN</strain>
    </source>
</reference>
<name>A6HEU6_RAT</name>
<evidence type="ECO:0000256" key="4">
    <source>
        <dbReference type="SAM" id="SignalP"/>
    </source>
</evidence>
<dbReference type="RefSeq" id="NP_001103108.1">
    <property type="nucleotide sequence ID" value="NM_001109638.1"/>
</dbReference>
<evidence type="ECO:0000256" key="2">
    <source>
        <dbReference type="ARBA" id="ARBA00022525"/>
    </source>
</evidence>
<accession>A6HEU6</accession>
<dbReference type="InterPro" id="IPR045860">
    <property type="entry name" value="Snake_toxin-like_sf"/>
</dbReference>
<dbReference type="Gene3D" id="2.10.60.10">
    <property type="entry name" value="CD59"/>
    <property type="match status" value="1"/>
</dbReference>
<gene>
    <name evidence="6" type="primary">Lypd8l2</name>
    <name evidence="6" type="synonym">LOC691352</name>
    <name evidence="5" type="ORF">rCG_35485</name>
</gene>
<dbReference type="CDD" id="cd23572">
    <property type="entry name" value="TFP_LU_ECD_PINLYP_rpt2"/>
    <property type="match status" value="1"/>
</dbReference>
<comment type="subcellular location">
    <subcellularLocation>
        <location evidence="1">Secreted</location>
    </subcellularLocation>
</comment>
<keyword evidence="3 4" id="KW-0732">Signal</keyword>
<dbReference type="OMA" id="VECTACY"/>
<feature type="signal peptide" evidence="4">
    <location>
        <begin position="1"/>
        <end position="26"/>
    </location>
</feature>
<dbReference type="OrthoDB" id="9907178at2759"/>
<dbReference type="InterPro" id="IPR050918">
    <property type="entry name" value="CNF-like_PLA2_Inhibitor"/>
</dbReference>
<dbReference type="Proteomes" id="UP000234681">
    <property type="component" value="Chromosome 10"/>
</dbReference>
<proteinExistence type="predicted"/>
<dbReference type="KEGG" id="rno:691352"/>
<dbReference type="AGR" id="RGD:1585065"/>
<dbReference type="EMBL" id="CH473948">
    <property type="protein sequence ID" value="EDM04551.1"/>
    <property type="molecule type" value="Genomic_DNA"/>
</dbReference>
<evidence type="ECO:0000313" key="6">
    <source>
        <dbReference type="RGD" id="1585065"/>
    </source>
</evidence>
<keyword evidence="2" id="KW-0964">Secreted</keyword>
<dbReference type="RGD" id="1585065">
    <property type="gene designation" value="Lypd8l2"/>
</dbReference>
<dbReference type="PANTHER" id="PTHR20914:SF6">
    <property type="entry name" value="EP1"/>
    <property type="match status" value="1"/>
</dbReference>
<evidence type="ECO:0000256" key="1">
    <source>
        <dbReference type="ARBA" id="ARBA00004613"/>
    </source>
</evidence>
<dbReference type="SUPFAM" id="SSF57302">
    <property type="entry name" value="Snake toxin-like"/>
    <property type="match status" value="1"/>
</dbReference>
<organism evidence="5">
    <name type="scientific">Rattus norvegicus</name>
    <name type="common">Rat</name>
    <dbReference type="NCBI Taxonomy" id="10116"/>
    <lineage>
        <taxon>Eukaryota</taxon>
        <taxon>Metazoa</taxon>
        <taxon>Chordata</taxon>
        <taxon>Craniata</taxon>
        <taxon>Vertebrata</taxon>
        <taxon>Euteleostomi</taxon>
        <taxon>Mammalia</taxon>
        <taxon>Eutheria</taxon>
        <taxon>Euarchontoglires</taxon>
        <taxon>Glires</taxon>
        <taxon>Rodentia</taxon>
        <taxon>Myomorpha</taxon>
        <taxon>Muroidea</taxon>
        <taxon>Muridae</taxon>
        <taxon>Murinae</taxon>
        <taxon>Rattus</taxon>
    </lineage>
</organism>
<sequence>MGWSSILKSLFTVFVFSILVVGSVEGYTCLQATCGNGNCFEPLTTCDTTVGCFNQIQKLEAPLPGSNQVLEQKGCNTDTKTCGLEFSATLGSQQTFKYKNQCCTTDKCNKENIALSRSSEINGVECTACYSEQNKTCSTITTLKCTGAERKCLEVTGTDQSSNLIFYGKGCATENTCSLDMNVFNNIKIKTLCIPATNGSPTFKSIASLPIVLLLLKILL</sequence>
<dbReference type="GeneID" id="691352"/>
<evidence type="ECO:0000313" key="5">
    <source>
        <dbReference type="EMBL" id="EDM04551.1"/>
    </source>
</evidence>
<dbReference type="AlphaFoldDB" id="A6HEU6"/>
<feature type="chain" id="PRO_5039955044" evidence="4">
    <location>
        <begin position="27"/>
        <end position="220"/>
    </location>
</feature>
<dbReference type="SMR" id="A6HEU6"/>
<dbReference type="CTD" id="691352"/>
<reference evidence="5" key="2">
    <citation type="submission" date="2005-07" db="EMBL/GenBank/DDBJ databases">
        <authorList>
            <person name="Mural R.J."/>
            <person name="Li P.W."/>
            <person name="Adams M.D."/>
            <person name="Amanatides P.G."/>
            <person name="Baden-Tillson H."/>
            <person name="Barnstead M."/>
            <person name="Chin S.H."/>
            <person name="Dew I."/>
            <person name="Evans C.A."/>
            <person name="Ferriera S."/>
            <person name="Flanigan M."/>
            <person name="Fosler C."/>
            <person name="Glodek A."/>
            <person name="Gu Z."/>
            <person name="Holt R.A."/>
            <person name="Jennings D."/>
            <person name="Kraft C.L."/>
            <person name="Lu F."/>
            <person name="Nguyen T."/>
            <person name="Nusskern D.R."/>
            <person name="Pfannkoch C.M."/>
            <person name="Sitter C."/>
            <person name="Sutton G.G."/>
            <person name="Venter J.C."/>
            <person name="Wang Z."/>
            <person name="Woodage T."/>
            <person name="Zheng X.H."/>
            <person name="Zhong F."/>
        </authorList>
    </citation>
    <scope>NUCLEOTIDE SEQUENCE</scope>
    <source>
        <strain evidence="5">BN</strain>
    </source>
</reference>
<dbReference type="PANTHER" id="PTHR20914">
    <property type="entry name" value="LY6/PLAUR DOMAIN-CONTAINING PROTEIN 8"/>
    <property type="match status" value="1"/>
</dbReference>